<evidence type="ECO:0000313" key="7">
    <source>
        <dbReference type="Proteomes" id="UP000316921"/>
    </source>
</evidence>
<dbReference type="InterPro" id="IPR039425">
    <property type="entry name" value="RNA_pol_sigma-70-like"/>
</dbReference>
<proteinExistence type="predicted"/>
<dbReference type="PANTHER" id="PTHR43133:SF51">
    <property type="entry name" value="RNA POLYMERASE SIGMA FACTOR"/>
    <property type="match status" value="1"/>
</dbReference>
<evidence type="ECO:0000256" key="4">
    <source>
        <dbReference type="SAM" id="MobiDB-lite"/>
    </source>
</evidence>
<dbReference type="GO" id="GO:0006352">
    <property type="term" value="P:DNA-templated transcription initiation"/>
    <property type="evidence" value="ECO:0007669"/>
    <property type="project" value="InterPro"/>
</dbReference>
<reference evidence="6 7" key="1">
    <citation type="submission" date="2019-02" db="EMBL/GenBank/DDBJ databases">
        <title>Deep-cultivation of Planctomycetes and their phenomic and genomic characterization uncovers novel biology.</title>
        <authorList>
            <person name="Wiegand S."/>
            <person name="Jogler M."/>
            <person name="Boedeker C."/>
            <person name="Pinto D."/>
            <person name="Vollmers J."/>
            <person name="Rivas-Marin E."/>
            <person name="Kohn T."/>
            <person name="Peeters S.H."/>
            <person name="Heuer A."/>
            <person name="Rast P."/>
            <person name="Oberbeckmann S."/>
            <person name="Bunk B."/>
            <person name="Jeske O."/>
            <person name="Meyerdierks A."/>
            <person name="Storesund J.E."/>
            <person name="Kallscheuer N."/>
            <person name="Luecker S."/>
            <person name="Lage O.M."/>
            <person name="Pohl T."/>
            <person name="Merkel B.J."/>
            <person name="Hornburger P."/>
            <person name="Mueller R.-W."/>
            <person name="Bruemmer F."/>
            <person name="Labrenz M."/>
            <person name="Spormann A.M."/>
            <person name="Op den Camp H."/>
            <person name="Overmann J."/>
            <person name="Amann R."/>
            <person name="Jetten M.S.M."/>
            <person name="Mascher T."/>
            <person name="Medema M.H."/>
            <person name="Devos D.P."/>
            <person name="Kaster A.-K."/>
            <person name="Ovreas L."/>
            <person name="Rohde M."/>
            <person name="Galperin M.Y."/>
            <person name="Jogler C."/>
        </authorList>
    </citation>
    <scope>NUCLEOTIDE SEQUENCE [LARGE SCALE GENOMIC DNA]</scope>
    <source>
        <strain evidence="6 7">Pla133</strain>
    </source>
</reference>
<dbReference type="EMBL" id="CP036287">
    <property type="protein sequence ID" value="QDU68410.1"/>
    <property type="molecule type" value="Genomic_DNA"/>
</dbReference>
<organism evidence="6 7">
    <name type="scientific">Engelhardtia mirabilis</name>
    <dbReference type="NCBI Taxonomy" id="2528011"/>
    <lineage>
        <taxon>Bacteria</taxon>
        <taxon>Pseudomonadati</taxon>
        <taxon>Planctomycetota</taxon>
        <taxon>Planctomycetia</taxon>
        <taxon>Planctomycetia incertae sedis</taxon>
        <taxon>Engelhardtia</taxon>
    </lineage>
</organism>
<keyword evidence="2" id="KW-0731">Sigma factor</keyword>
<evidence type="ECO:0000313" key="6">
    <source>
        <dbReference type="EMBL" id="QDU68410.1"/>
    </source>
</evidence>
<dbReference type="KEGG" id="pbap:Pla133_35070"/>
<keyword evidence="3" id="KW-0804">Transcription</keyword>
<sequence>MDPSDPSDAIAQTVELVRLAQGGDDRAFGELIERYLPRVETIVRARLGPGLRRELESGDVVQETLIEVLRNFDHFELRDERSFVRWVSTIVENRLRQDARFFGALRRDRRRDVELGGEGAGATADPSDGAEGPSTLAEKGELLERARVARAALSPRHIEVLDRRDAGESWATVAADMGLASADAARMLHARARTALLHGVVGDRGSG</sequence>
<gene>
    <name evidence="6" type="ORF">Pla133_35070</name>
</gene>
<keyword evidence="1" id="KW-0805">Transcription regulation</keyword>
<evidence type="ECO:0000259" key="5">
    <source>
        <dbReference type="Pfam" id="PF04542"/>
    </source>
</evidence>
<dbReference type="Pfam" id="PF04542">
    <property type="entry name" value="Sigma70_r2"/>
    <property type="match status" value="1"/>
</dbReference>
<feature type="region of interest" description="Disordered" evidence="4">
    <location>
        <begin position="113"/>
        <end position="135"/>
    </location>
</feature>
<accession>A0A518BN53</accession>
<dbReference type="InterPro" id="IPR014284">
    <property type="entry name" value="RNA_pol_sigma-70_dom"/>
</dbReference>
<dbReference type="SUPFAM" id="SSF88946">
    <property type="entry name" value="Sigma2 domain of RNA polymerase sigma factors"/>
    <property type="match status" value="1"/>
</dbReference>
<dbReference type="NCBIfam" id="TIGR02937">
    <property type="entry name" value="sigma70-ECF"/>
    <property type="match status" value="1"/>
</dbReference>
<dbReference type="Gene3D" id="1.10.1740.10">
    <property type="match status" value="1"/>
</dbReference>
<dbReference type="RefSeq" id="WP_145067387.1">
    <property type="nucleotide sequence ID" value="NZ_CP036287.1"/>
</dbReference>
<evidence type="ECO:0000256" key="1">
    <source>
        <dbReference type="ARBA" id="ARBA00023015"/>
    </source>
</evidence>
<dbReference type="InterPro" id="IPR007627">
    <property type="entry name" value="RNA_pol_sigma70_r2"/>
</dbReference>
<keyword evidence="7" id="KW-1185">Reference proteome</keyword>
<name>A0A518BN53_9BACT</name>
<dbReference type="InterPro" id="IPR013325">
    <property type="entry name" value="RNA_pol_sigma_r2"/>
</dbReference>
<evidence type="ECO:0000256" key="2">
    <source>
        <dbReference type="ARBA" id="ARBA00023082"/>
    </source>
</evidence>
<dbReference type="AlphaFoldDB" id="A0A518BN53"/>
<dbReference type="PANTHER" id="PTHR43133">
    <property type="entry name" value="RNA POLYMERASE ECF-TYPE SIGMA FACTO"/>
    <property type="match status" value="1"/>
</dbReference>
<dbReference type="GO" id="GO:0016987">
    <property type="term" value="F:sigma factor activity"/>
    <property type="evidence" value="ECO:0007669"/>
    <property type="project" value="UniProtKB-KW"/>
</dbReference>
<protein>
    <submittedName>
        <fullName evidence="6">RNA polymerase sigma factor RpoE</fullName>
    </submittedName>
</protein>
<feature type="domain" description="RNA polymerase sigma-70 region 2" evidence="5">
    <location>
        <begin position="31"/>
        <end position="98"/>
    </location>
</feature>
<evidence type="ECO:0000256" key="3">
    <source>
        <dbReference type="ARBA" id="ARBA00023163"/>
    </source>
</evidence>
<dbReference type="Proteomes" id="UP000316921">
    <property type="component" value="Chromosome"/>
</dbReference>